<dbReference type="Gene3D" id="1.20.1280.50">
    <property type="match status" value="1"/>
</dbReference>
<feature type="domain" description="F-box" evidence="2">
    <location>
        <begin position="23"/>
        <end position="69"/>
    </location>
</feature>
<dbReference type="PROSITE" id="PS50181">
    <property type="entry name" value="FBOX"/>
    <property type="match status" value="1"/>
</dbReference>
<dbReference type="InterPro" id="IPR015943">
    <property type="entry name" value="WD40/YVTN_repeat-like_dom_sf"/>
</dbReference>
<evidence type="ECO:0000256" key="1">
    <source>
        <dbReference type="SAM" id="MobiDB-lite"/>
    </source>
</evidence>
<dbReference type="Pfam" id="PF25499">
    <property type="entry name" value="Beta-prop_pof12"/>
    <property type="match status" value="1"/>
</dbReference>
<organism evidence="3 4">
    <name type="scientific">Massariosphaeria phaeospora</name>
    <dbReference type="NCBI Taxonomy" id="100035"/>
    <lineage>
        <taxon>Eukaryota</taxon>
        <taxon>Fungi</taxon>
        <taxon>Dikarya</taxon>
        <taxon>Ascomycota</taxon>
        <taxon>Pezizomycotina</taxon>
        <taxon>Dothideomycetes</taxon>
        <taxon>Pleosporomycetidae</taxon>
        <taxon>Pleosporales</taxon>
        <taxon>Pleosporales incertae sedis</taxon>
        <taxon>Massariosphaeria</taxon>
    </lineage>
</organism>
<dbReference type="InterPro" id="IPR036047">
    <property type="entry name" value="F-box-like_dom_sf"/>
</dbReference>
<dbReference type="InterPro" id="IPR011047">
    <property type="entry name" value="Quinoprotein_ADH-like_sf"/>
</dbReference>
<dbReference type="SUPFAM" id="SSF50998">
    <property type="entry name" value="Quinoprotein alcohol dehydrogenase-like"/>
    <property type="match status" value="1"/>
</dbReference>
<protein>
    <recommendedName>
        <fullName evidence="2">F-box domain-containing protein</fullName>
    </recommendedName>
</protein>
<dbReference type="Proteomes" id="UP000481861">
    <property type="component" value="Unassembled WGS sequence"/>
</dbReference>
<dbReference type="EMBL" id="JAADJZ010000001">
    <property type="protein sequence ID" value="KAF2878436.1"/>
    <property type="molecule type" value="Genomic_DNA"/>
</dbReference>
<dbReference type="AlphaFoldDB" id="A0A7C8MHH3"/>
<gene>
    <name evidence="3" type="ORF">BDV95DRAFT_601085</name>
</gene>
<dbReference type="Pfam" id="PF12937">
    <property type="entry name" value="F-box-like"/>
    <property type="match status" value="1"/>
</dbReference>
<evidence type="ECO:0000313" key="4">
    <source>
        <dbReference type="Proteomes" id="UP000481861"/>
    </source>
</evidence>
<evidence type="ECO:0000259" key="2">
    <source>
        <dbReference type="PROSITE" id="PS50181"/>
    </source>
</evidence>
<keyword evidence="4" id="KW-1185">Reference proteome</keyword>
<comment type="caution">
    <text evidence="3">The sequence shown here is derived from an EMBL/GenBank/DDBJ whole genome shotgun (WGS) entry which is preliminary data.</text>
</comment>
<reference evidence="3 4" key="1">
    <citation type="submission" date="2020-01" db="EMBL/GenBank/DDBJ databases">
        <authorList>
            <consortium name="DOE Joint Genome Institute"/>
            <person name="Haridas S."/>
            <person name="Albert R."/>
            <person name="Binder M."/>
            <person name="Bloem J."/>
            <person name="Labutti K."/>
            <person name="Salamov A."/>
            <person name="Andreopoulos B."/>
            <person name="Baker S.E."/>
            <person name="Barry K."/>
            <person name="Bills G."/>
            <person name="Bluhm B.H."/>
            <person name="Cannon C."/>
            <person name="Castanera R."/>
            <person name="Culley D.E."/>
            <person name="Daum C."/>
            <person name="Ezra D."/>
            <person name="Gonzalez J.B."/>
            <person name="Henrissat B."/>
            <person name="Kuo A."/>
            <person name="Liang C."/>
            <person name="Lipzen A."/>
            <person name="Lutzoni F."/>
            <person name="Magnuson J."/>
            <person name="Mondo S."/>
            <person name="Nolan M."/>
            <person name="Ohm R."/>
            <person name="Pangilinan J."/>
            <person name="Park H.-J.H."/>
            <person name="Ramirez L."/>
            <person name="Alfaro M."/>
            <person name="Sun H."/>
            <person name="Tritt A."/>
            <person name="Yoshinaga Y."/>
            <person name="Zwiers L.-H.L."/>
            <person name="Turgeon B.G."/>
            <person name="Goodwin S.B."/>
            <person name="Spatafora J.W."/>
            <person name="Crous P.W."/>
            <person name="Grigoriev I.V."/>
        </authorList>
    </citation>
    <scope>NUCLEOTIDE SEQUENCE [LARGE SCALE GENOMIC DNA]</scope>
    <source>
        <strain evidence="3 4">CBS 611.86</strain>
    </source>
</reference>
<dbReference type="OrthoDB" id="3219396at2759"/>
<accession>A0A7C8MHH3</accession>
<name>A0A7C8MHH3_9PLEO</name>
<proteinExistence type="predicted"/>
<dbReference type="Gene3D" id="2.130.10.10">
    <property type="entry name" value="YVTN repeat-like/Quinoprotein amine dehydrogenase"/>
    <property type="match status" value="1"/>
</dbReference>
<feature type="region of interest" description="Disordered" evidence="1">
    <location>
        <begin position="1"/>
        <end position="23"/>
    </location>
</feature>
<dbReference type="SUPFAM" id="SSF81383">
    <property type="entry name" value="F-box domain"/>
    <property type="match status" value="1"/>
</dbReference>
<evidence type="ECO:0000313" key="3">
    <source>
        <dbReference type="EMBL" id="KAF2878436.1"/>
    </source>
</evidence>
<dbReference type="InterPro" id="IPR001810">
    <property type="entry name" value="F-box_dom"/>
</dbReference>
<sequence length="515" mass="56796">MKRVYSDKHGERPNDKRLRRPNPDRMSKLSEEILVRILSFLPVATLIDCQRVSTKFARLAVDVEVWKAAYYNEFVLPRASRIPGIRYAAGPDPLLYSSKAAKWLDDRDLVKKGANTNWKQQYRLRHNWARGNCAVSEIVITKRTPAPPLLVLMHKGILFIADSVSGLRAWNTKDRRALLACTTLAGIENNTPRLPTSLAVDCHNIPQGPVRVVVGFEDGSLTAFGLSREDGMFTKVFSRPPSANGCLTALAYASPYLLTMTEDHVFSIYDLKEEAVSHSSPSSPRLLHSLRSHTAWPPMSLSLRTATNHVTASIAYSIPTLHSGWTVGIQETLLSHEGELLESRTAMEVYDPSHCLSGSSSLSSPPTSMSYTHPYLLVTRPDNTLAFYVVTSTASALSISPGSRLWGHTSSVSGVHVGVRGKAVSVSRLGDELRVWDLEGAVTNGRPDIGGEFSVRVQPARTVVAEEKLGLRFFLDQSHDDSTISRGWVGFDEQNVVVLREKRGGGQSLAVYDFS</sequence>